<evidence type="ECO:0000313" key="1">
    <source>
        <dbReference type="EMBL" id="MBT1704627.1"/>
    </source>
</evidence>
<protein>
    <recommendedName>
        <fullName evidence="3">DUF3299 domain-containing protein</fullName>
    </recommendedName>
</protein>
<gene>
    <name evidence="1" type="ORF">KK060_15140</name>
</gene>
<comment type="caution">
    <text evidence="1">The sequence shown here is derived from an EMBL/GenBank/DDBJ whole genome shotgun (WGS) entry which is preliminary data.</text>
</comment>
<keyword evidence="2" id="KW-1185">Reference proteome</keyword>
<sequence length="144" mass="16322">MNILFAIMLAIGVTKQPPSNGWDIFAKVKFTPQLVKDVNEYFLIPFFDSRIRFYEGKELTLEGYYIPMDLEGRYTIVLSKSPYAQCFFCGGAGPESISEIIFASKPPKFKADQIIKVSGTLKLNDKDINHLNFILENATLKSIQ</sequence>
<evidence type="ECO:0008006" key="3">
    <source>
        <dbReference type="Google" id="ProtNLM"/>
    </source>
</evidence>
<organism evidence="1 2">
    <name type="scientific">Chryseosolibacter indicus</name>
    <dbReference type="NCBI Taxonomy" id="2782351"/>
    <lineage>
        <taxon>Bacteria</taxon>
        <taxon>Pseudomonadati</taxon>
        <taxon>Bacteroidota</taxon>
        <taxon>Cytophagia</taxon>
        <taxon>Cytophagales</taxon>
        <taxon>Chryseotaleaceae</taxon>
        <taxon>Chryseosolibacter</taxon>
    </lineage>
</organism>
<name>A0ABS5VT84_9BACT</name>
<accession>A0ABS5VT84</accession>
<dbReference type="EMBL" id="JAHESD010000035">
    <property type="protein sequence ID" value="MBT1704627.1"/>
    <property type="molecule type" value="Genomic_DNA"/>
</dbReference>
<reference evidence="1 2" key="1">
    <citation type="submission" date="2021-05" db="EMBL/GenBank/DDBJ databases">
        <title>A Polyphasic approach of four new species of the genus Ohtaekwangia: Ohtaekwangia histidinii sp. nov., Ohtaekwangia cretensis sp. nov., Ohtaekwangia indiensis sp. nov., Ohtaekwangia reichenbachii sp. nov. from diverse environment.</title>
        <authorList>
            <person name="Octaviana S."/>
        </authorList>
    </citation>
    <scope>NUCLEOTIDE SEQUENCE [LARGE SCALE GENOMIC DNA]</scope>
    <source>
        <strain evidence="1 2">PWU20</strain>
    </source>
</reference>
<proteinExistence type="predicted"/>
<evidence type="ECO:0000313" key="2">
    <source>
        <dbReference type="Proteomes" id="UP000772618"/>
    </source>
</evidence>
<dbReference type="RefSeq" id="WP_254154584.1">
    <property type="nucleotide sequence ID" value="NZ_JAHESD010000035.1"/>
</dbReference>
<dbReference type="Proteomes" id="UP000772618">
    <property type="component" value="Unassembled WGS sequence"/>
</dbReference>